<keyword evidence="3" id="KW-1185">Reference proteome</keyword>
<evidence type="ECO:0000313" key="3">
    <source>
        <dbReference type="Proteomes" id="UP000620874"/>
    </source>
</evidence>
<evidence type="ECO:0000313" key="2">
    <source>
        <dbReference type="EMBL" id="MBD8039837.1"/>
    </source>
</evidence>
<dbReference type="Proteomes" id="UP000620874">
    <property type="component" value="Unassembled WGS sequence"/>
</dbReference>
<dbReference type="EMBL" id="JACSPP010000010">
    <property type="protein sequence ID" value="MBD8039837.1"/>
    <property type="molecule type" value="Genomic_DNA"/>
</dbReference>
<sequence>MIWDEFLRHFRFCDEEDSGLSDEEQERKGPKNRPKHTRKRIHQAKKNFLEKFKTASKSLSFYGMFFKTLFHLLICFLPVVILLFSYIRLLIEGFSAKLHIAKRRKSGWYGINRWTLFRWKSSPPISPVFIVPFCPEMQVGDKRKTADND</sequence>
<reference evidence="2 3" key="1">
    <citation type="submission" date="2020-08" db="EMBL/GenBank/DDBJ databases">
        <title>A Genomic Blueprint of the Chicken Gut Microbiome.</title>
        <authorList>
            <person name="Gilroy R."/>
            <person name="Ravi A."/>
            <person name="Getino M."/>
            <person name="Pursley I."/>
            <person name="Horton D.L."/>
            <person name="Alikhan N.-F."/>
            <person name="Baker D."/>
            <person name="Gharbi K."/>
            <person name="Hall N."/>
            <person name="Watson M."/>
            <person name="Adriaenssens E.M."/>
            <person name="Foster-Nyarko E."/>
            <person name="Jarju S."/>
            <person name="Secka A."/>
            <person name="Antonio M."/>
            <person name="Oren A."/>
            <person name="Chaudhuri R."/>
            <person name="La Ragione R.M."/>
            <person name="Hildebrand F."/>
            <person name="Pallen M.J."/>
        </authorList>
    </citation>
    <scope>NUCLEOTIDE SEQUENCE [LARGE SCALE GENOMIC DNA]</scope>
    <source>
        <strain evidence="2 3">Sa1CVN1</strain>
    </source>
</reference>
<feature type="transmembrane region" description="Helical" evidence="1">
    <location>
        <begin position="69"/>
        <end position="91"/>
    </location>
</feature>
<name>A0ABR8Y6P8_9BACT</name>
<protein>
    <submittedName>
        <fullName evidence="2">Uncharacterized protein</fullName>
    </submittedName>
</protein>
<keyword evidence="1" id="KW-1133">Transmembrane helix</keyword>
<evidence type="ECO:0000256" key="1">
    <source>
        <dbReference type="SAM" id="Phobius"/>
    </source>
</evidence>
<gene>
    <name evidence="2" type="ORF">H9625_05130</name>
</gene>
<keyword evidence="1" id="KW-0812">Transmembrane</keyword>
<comment type="caution">
    <text evidence="2">The sequence shown here is derived from an EMBL/GenBank/DDBJ whole genome shotgun (WGS) entry which is preliminary data.</text>
</comment>
<dbReference type="RefSeq" id="WP_191763289.1">
    <property type="nucleotide sequence ID" value="NZ_JACSPP010000010.1"/>
</dbReference>
<organism evidence="2 3">
    <name type="scientific">Phocaeicola intestinalis</name>
    <dbReference type="NCBI Taxonomy" id="2762212"/>
    <lineage>
        <taxon>Bacteria</taxon>
        <taxon>Pseudomonadati</taxon>
        <taxon>Bacteroidota</taxon>
        <taxon>Bacteroidia</taxon>
        <taxon>Bacteroidales</taxon>
        <taxon>Bacteroidaceae</taxon>
        <taxon>Phocaeicola</taxon>
    </lineage>
</organism>
<accession>A0ABR8Y6P8</accession>
<proteinExistence type="predicted"/>
<keyword evidence="1" id="KW-0472">Membrane</keyword>